<dbReference type="OrthoDB" id="3295542at2"/>
<feature type="transmembrane region" description="Helical" evidence="2">
    <location>
        <begin position="135"/>
        <end position="161"/>
    </location>
</feature>
<dbReference type="AlphaFoldDB" id="R7YEJ2"/>
<feature type="compositionally biased region" description="Polar residues" evidence="1">
    <location>
        <begin position="9"/>
        <end position="27"/>
    </location>
</feature>
<proteinExistence type="predicted"/>
<reference evidence="3 4" key="1">
    <citation type="journal article" date="2013" name="Genome Announc.">
        <title>Draft Genome Sequence of a Benzothiophene-Desulfurizing Bacterium, Gordona terrae Strain C-6.</title>
        <authorList>
            <person name="Wang W."/>
            <person name="Ma T."/>
            <person name="Ren Y."/>
            <person name="Li G."/>
        </authorList>
    </citation>
    <scope>NUCLEOTIDE SEQUENCE [LARGE SCALE GENOMIC DNA]</scope>
    <source>
        <strain evidence="3 4">C-6</strain>
    </source>
</reference>
<feature type="transmembrane region" description="Helical" evidence="2">
    <location>
        <begin position="63"/>
        <end position="83"/>
    </location>
</feature>
<organism evidence="3 4">
    <name type="scientific">Gordonia terrae C-6</name>
    <dbReference type="NCBI Taxonomy" id="1316928"/>
    <lineage>
        <taxon>Bacteria</taxon>
        <taxon>Bacillati</taxon>
        <taxon>Actinomycetota</taxon>
        <taxon>Actinomycetes</taxon>
        <taxon>Mycobacteriales</taxon>
        <taxon>Gordoniaceae</taxon>
        <taxon>Gordonia</taxon>
    </lineage>
</organism>
<dbReference type="PATRIC" id="fig|1316928.3.peg.447"/>
<dbReference type="RefSeq" id="WP_010840924.1">
    <property type="nucleotide sequence ID" value="NZ_AQPW01000002.1"/>
</dbReference>
<dbReference type="InterPro" id="IPR019099">
    <property type="entry name" value="Uncharacterised_PGPGW_TM"/>
</dbReference>
<dbReference type="Proteomes" id="UP000013569">
    <property type="component" value="Unassembled WGS sequence"/>
</dbReference>
<feature type="region of interest" description="Disordered" evidence="1">
    <location>
        <begin position="1"/>
        <end position="36"/>
    </location>
</feature>
<keyword evidence="2" id="KW-0472">Membrane</keyword>
<name>R7YEJ2_9ACTN</name>
<evidence type="ECO:0000313" key="3">
    <source>
        <dbReference type="EMBL" id="EON34382.1"/>
    </source>
</evidence>
<protein>
    <submittedName>
        <fullName evidence="3">Putative transmembrane protein</fullName>
    </submittedName>
</protein>
<dbReference type="Pfam" id="PF09656">
    <property type="entry name" value="PGPGW"/>
    <property type="match status" value="1"/>
</dbReference>
<gene>
    <name evidence="3" type="ORF">GTC6_02205</name>
</gene>
<accession>R7YEJ2</accession>
<comment type="caution">
    <text evidence="3">The sequence shown here is derived from an EMBL/GenBank/DDBJ whole genome shotgun (WGS) entry which is preliminary data.</text>
</comment>
<dbReference type="EMBL" id="AQPW01000002">
    <property type="protein sequence ID" value="EON34382.1"/>
    <property type="molecule type" value="Genomic_DNA"/>
</dbReference>
<sequence length="174" mass="19267">MPTPGASESGVNETSTPDPARSVSSNPAAGRADVDRGSRRHRLRILARHRRFVVRSNPRWHGIYRIAVGTIGTIVLLCGILAIPYPGPGWLIVFLGLGILSSEFEWAHRLLKFARAKYDAWMEWIGRQHWSVQAIFWLGTCAIVIATLWLLGALHTVAGWVGLDYGWLASPVFG</sequence>
<dbReference type="NCBIfam" id="TIGR02611">
    <property type="entry name" value="TIGR02611 family protein"/>
    <property type="match status" value="1"/>
</dbReference>
<dbReference type="InterPro" id="IPR013434">
    <property type="entry name" value="CHP02611"/>
</dbReference>
<evidence type="ECO:0000256" key="2">
    <source>
        <dbReference type="SAM" id="Phobius"/>
    </source>
</evidence>
<keyword evidence="2" id="KW-1133">Transmembrane helix</keyword>
<feature type="transmembrane region" description="Helical" evidence="2">
    <location>
        <begin position="89"/>
        <end position="107"/>
    </location>
</feature>
<evidence type="ECO:0000256" key="1">
    <source>
        <dbReference type="SAM" id="MobiDB-lite"/>
    </source>
</evidence>
<evidence type="ECO:0000313" key="4">
    <source>
        <dbReference type="Proteomes" id="UP000013569"/>
    </source>
</evidence>
<keyword evidence="2 3" id="KW-0812">Transmembrane</keyword>